<evidence type="ECO:0000256" key="1">
    <source>
        <dbReference type="ARBA" id="ARBA00022723"/>
    </source>
</evidence>
<dbReference type="OrthoDB" id="497965at2759"/>
<evidence type="ECO:0000313" key="5">
    <source>
        <dbReference type="EMBL" id="CAH0377969.1"/>
    </source>
</evidence>
<proteinExistence type="predicted"/>
<keyword evidence="3" id="KW-0862">Zinc</keyword>
<dbReference type="AlphaFoldDB" id="A0A8J2X3U9"/>
<gene>
    <name evidence="5" type="ORF">PECAL_5P24870</name>
</gene>
<sequence length="987" mass="108395">MDELARLQGATPASVGASTDEASRLRRAIQGDGSMVDAAALDRLKDFCVLEQLAETAKKAVEACAIPGDQACYICLDDGGSEGLVRMCACRGNTGVAHLSCLVKQAQLATEKDGSETESTDSEDDDWPSELWDTCGLCEQEHHGLLKCALGWACWNTYGSLPEHRATRRGALTILGNGLLAASYYDEALVAYQCCLVHQRQVGGSVVGRCWNGNLAVCFQKLGRHAEALSLQREVYALGLTLGGTIEERAYDAANLAEFLVDAGEFDEAKQFMRDKTPEIRASLGGDHCAVLDLETYYGRGLFTNPDAMNDDLVEAESVLDDVLTRCQRILGTEHPDTRRARELLDGARKAQANDGARLKKRCAAHFTKIHSNPLEYCEKNCLLYEQGRIDLVWRDWQLLGDAKTKQLDRCVGKRLGSAFSFRRDLIALKKILLRLFNEGRRLETSLASLGSYFFRDENAIPRGGHRDHVWNAAEIQYAELSDALHKLRGCLKALQDARDVTKSTCCLPRVQGVERQQRLCNLVKDGCAARLLKRAAKAAPELKFELQDAHRSLVEHDEDDDDRVSREPARTVVDALDATACTRAEQKYALAVVECRGGLKALSIHEQMVVYARTLRHAPEVLERTASSLEKIDRDTNAKATSLETNESYPLLARALRVRKEHIACRAAAATLKGVRLCCDAALANDGGPLFDAGDDGPVALPPKFSAVAAGVVRAREICQRYDYEADKRVKEEGWPPPKESGRCRVARVHLDGTASCWRCKGSTFLDAWCRDGVCWGCARITRQEGMCARGAACPLRKRRQRGFCHHAKRCVVCDQHSCEKCALVRGDGDDVARIARHLGSEAFVIVDFDRTLCSTRAGADPSIIGKKKPPVADEALVELLASTKRGVVLTRNSHRDGIRTFLDDRHLGHVAVRSAKLEQTSKAAILKELLDAQDARFANRPVPGTHGVRAVYADDDVHELCEEGVAALSRAGRVVRVLFAPGGVG</sequence>
<dbReference type="SUPFAM" id="SSF57850">
    <property type="entry name" value="RING/U-box"/>
    <property type="match status" value="1"/>
</dbReference>
<comment type="caution">
    <text evidence="5">The sequence shown here is derived from an EMBL/GenBank/DDBJ whole genome shotgun (WGS) entry which is preliminary data.</text>
</comment>
<evidence type="ECO:0000256" key="3">
    <source>
        <dbReference type="ARBA" id="ARBA00022833"/>
    </source>
</evidence>
<dbReference type="Pfam" id="PF13374">
    <property type="entry name" value="TPR_10"/>
    <property type="match status" value="1"/>
</dbReference>
<feature type="domain" description="RING-CH-type" evidence="4">
    <location>
        <begin position="72"/>
        <end position="104"/>
    </location>
</feature>
<evidence type="ECO:0000256" key="2">
    <source>
        <dbReference type="ARBA" id="ARBA00022771"/>
    </source>
</evidence>
<keyword evidence="6" id="KW-1185">Reference proteome</keyword>
<dbReference type="InterPro" id="IPR013083">
    <property type="entry name" value="Znf_RING/FYVE/PHD"/>
</dbReference>
<reference evidence="5" key="1">
    <citation type="submission" date="2021-11" db="EMBL/GenBank/DDBJ databases">
        <authorList>
            <consortium name="Genoscope - CEA"/>
            <person name="William W."/>
        </authorList>
    </citation>
    <scope>NUCLEOTIDE SEQUENCE</scope>
</reference>
<accession>A0A8J2X3U9</accession>
<dbReference type="Pfam" id="PF12906">
    <property type="entry name" value="RINGv"/>
    <property type="match status" value="1"/>
</dbReference>
<dbReference type="Gene3D" id="1.25.40.10">
    <property type="entry name" value="Tetratricopeptide repeat domain"/>
    <property type="match status" value="1"/>
</dbReference>
<keyword evidence="1" id="KW-0479">Metal-binding</keyword>
<dbReference type="EMBL" id="CAKKNE010000005">
    <property type="protein sequence ID" value="CAH0377969.1"/>
    <property type="molecule type" value="Genomic_DNA"/>
</dbReference>
<dbReference type="SUPFAM" id="SSF48452">
    <property type="entry name" value="TPR-like"/>
    <property type="match status" value="1"/>
</dbReference>
<keyword evidence="2" id="KW-0863">Zinc-finger</keyword>
<dbReference type="GO" id="GO:0008270">
    <property type="term" value="F:zinc ion binding"/>
    <property type="evidence" value="ECO:0007669"/>
    <property type="project" value="UniProtKB-KW"/>
</dbReference>
<dbReference type="InterPro" id="IPR011990">
    <property type="entry name" value="TPR-like_helical_dom_sf"/>
</dbReference>
<dbReference type="InterPro" id="IPR011016">
    <property type="entry name" value="Znf_RING-CH"/>
</dbReference>
<organism evidence="5 6">
    <name type="scientific">Pelagomonas calceolata</name>
    <dbReference type="NCBI Taxonomy" id="35677"/>
    <lineage>
        <taxon>Eukaryota</taxon>
        <taxon>Sar</taxon>
        <taxon>Stramenopiles</taxon>
        <taxon>Ochrophyta</taxon>
        <taxon>Pelagophyceae</taxon>
        <taxon>Pelagomonadales</taxon>
        <taxon>Pelagomonadaceae</taxon>
        <taxon>Pelagomonas</taxon>
    </lineage>
</organism>
<evidence type="ECO:0000313" key="6">
    <source>
        <dbReference type="Proteomes" id="UP000789595"/>
    </source>
</evidence>
<protein>
    <recommendedName>
        <fullName evidence="4">RING-CH-type domain-containing protein</fullName>
    </recommendedName>
</protein>
<evidence type="ECO:0000259" key="4">
    <source>
        <dbReference type="Pfam" id="PF12906"/>
    </source>
</evidence>
<dbReference type="Proteomes" id="UP000789595">
    <property type="component" value="Unassembled WGS sequence"/>
</dbReference>
<dbReference type="Gene3D" id="3.30.40.10">
    <property type="entry name" value="Zinc/RING finger domain, C3HC4 (zinc finger)"/>
    <property type="match status" value="1"/>
</dbReference>
<name>A0A8J2X3U9_9STRA</name>